<dbReference type="InterPro" id="IPR050416">
    <property type="entry name" value="FAD-linked_Oxidoreductase"/>
</dbReference>
<dbReference type="InterPro" id="IPR016169">
    <property type="entry name" value="FAD-bd_PCMH_sub2"/>
</dbReference>
<evidence type="ECO:0000259" key="7">
    <source>
        <dbReference type="PROSITE" id="PS51387"/>
    </source>
</evidence>
<feature type="signal peptide" evidence="6">
    <location>
        <begin position="1"/>
        <end position="20"/>
    </location>
</feature>
<keyword evidence="3" id="KW-0285">Flavoprotein</keyword>
<reference evidence="8" key="1">
    <citation type="journal article" date="2023" name="Mol. Phylogenet. Evol.">
        <title>Genome-scale phylogeny and comparative genomics of the fungal order Sordariales.</title>
        <authorList>
            <person name="Hensen N."/>
            <person name="Bonometti L."/>
            <person name="Westerberg I."/>
            <person name="Brannstrom I.O."/>
            <person name="Guillou S."/>
            <person name="Cros-Aarteil S."/>
            <person name="Calhoun S."/>
            <person name="Haridas S."/>
            <person name="Kuo A."/>
            <person name="Mondo S."/>
            <person name="Pangilinan J."/>
            <person name="Riley R."/>
            <person name="LaButti K."/>
            <person name="Andreopoulos B."/>
            <person name="Lipzen A."/>
            <person name="Chen C."/>
            <person name="Yan M."/>
            <person name="Daum C."/>
            <person name="Ng V."/>
            <person name="Clum A."/>
            <person name="Steindorff A."/>
            <person name="Ohm R.A."/>
            <person name="Martin F."/>
            <person name="Silar P."/>
            <person name="Natvig D.O."/>
            <person name="Lalanne C."/>
            <person name="Gautier V."/>
            <person name="Ament-Velasquez S.L."/>
            <person name="Kruys A."/>
            <person name="Hutchinson M.I."/>
            <person name="Powell A.J."/>
            <person name="Barry K."/>
            <person name="Miller A.N."/>
            <person name="Grigoriev I.V."/>
            <person name="Debuchy R."/>
            <person name="Gladieux P."/>
            <person name="Hiltunen Thoren M."/>
            <person name="Johannesson H."/>
        </authorList>
    </citation>
    <scope>NUCLEOTIDE SEQUENCE</scope>
    <source>
        <strain evidence="8">CBS 359.72</strain>
    </source>
</reference>
<gene>
    <name evidence="8" type="ORF">C7999DRAFT_29723</name>
</gene>
<comment type="caution">
    <text evidence="8">The sequence shown here is derived from an EMBL/GenBank/DDBJ whole genome shotgun (WGS) entry which is preliminary data.</text>
</comment>
<evidence type="ECO:0000256" key="5">
    <source>
        <dbReference type="ARBA" id="ARBA00023002"/>
    </source>
</evidence>
<evidence type="ECO:0000256" key="2">
    <source>
        <dbReference type="ARBA" id="ARBA00005466"/>
    </source>
</evidence>
<comment type="similarity">
    <text evidence="2">Belongs to the oxygen-dependent FAD-linked oxidoreductase family.</text>
</comment>
<dbReference type="GO" id="GO:0071949">
    <property type="term" value="F:FAD binding"/>
    <property type="evidence" value="ECO:0007669"/>
    <property type="project" value="InterPro"/>
</dbReference>
<organism evidence="8 9">
    <name type="scientific">Corynascus novoguineensis</name>
    <dbReference type="NCBI Taxonomy" id="1126955"/>
    <lineage>
        <taxon>Eukaryota</taxon>
        <taxon>Fungi</taxon>
        <taxon>Dikarya</taxon>
        <taxon>Ascomycota</taxon>
        <taxon>Pezizomycotina</taxon>
        <taxon>Sordariomycetes</taxon>
        <taxon>Sordariomycetidae</taxon>
        <taxon>Sordariales</taxon>
        <taxon>Chaetomiaceae</taxon>
        <taxon>Corynascus</taxon>
    </lineage>
</organism>
<keyword evidence="5" id="KW-0560">Oxidoreductase</keyword>
<dbReference type="InterPro" id="IPR036318">
    <property type="entry name" value="FAD-bd_PCMH-like_sf"/>
</dbReference>
<feature type="domain" description="FAD-binding PCMH-type" evidence="7">
    <location>
        <begin position="65"/>
        <end position="238"/>
    </location>
</feature>
<dbReference type="SUPFAM" id="SSF56176">
    <property type="entry name" value="FAD-binding/transporter-associated domain-like"/>
    <property type="match status" value="1"/>
</dbReference>
<feature type="chain" id="PRO_5042887187" evidence="6">
    <location>
        <begin position="21"/>
        <end position="497"/>
    </location>
</feature>
<evidence type="ECO:0000313" key="9">
    <source>
        <dbReference type="Proteomes" id="UP001303647"/>
    </source>
</evidence>
<name>A0AAN7CWT7_9PEZI</name>
<dbReference type="InterPro" id="IPR006094">
    <property type="entry name" value="Oxid_FAD_bind_N"/>
</dbReference>
<evidence type="ECO:0000256" key="1">
    <source>
        <dbReference type="ARBA" id="ARBA00001974"/>
    </source>
</evidence>
<evidence type="ECO:0000256" key="3">
    <source>
        <dbReference type="ARBA" id="ARBA00022630"/>
    </source>
</evidence>
<keyword evidence="9" id="KW-1185">Reference proteome</keyword>
<evidence type="ECO:0000256" key="4">
    <source>
        <dbReference type="ARBA" id="ARBA00022827"/>
    </source>
</evidence>
<dbReference type="Gene3D" id="3.30.465.10">
    <property type="match status" value="1"/>
</dbReference>
<dbReference type="Proteomes" id="UP001303647">
    <property type="component" value="Unassembled WGS sequence"/>
</dbReference>
<dbReference type="Pfam" id="PF08031">
    <property type="entry name" value="BBE"/>
    <property type="match status" value="1"/>
</dbReference>
<dbReference type="GO" id="GO:0016491">
    <property type="term" value="F:oxidoreductase activity"/>
    <property type="evidence" value="ECO:0007669"/>
    <property type="project" value="UniProtKB-KW"/>
</dbReference>
<evidence type="ECO:0000313" key="8">
    <source>
        <dbReference type="EMBL" id="KAK4249854.1"/>
    </source>
</evidence>
<accession>A0AAN7CWT7</accession>
<protein>
    <submittedName>
        <fullName evidence="8">FAD-linked oxidoreductase YvdP</fullName>
    </submittedName>
</protein>
<reference evidence="8" key="2">
    <citation type="submission" date="2023-05" db="EMBL/GenBank/DDBJ databases">
        <authorList>
            <consortium name="Lawrence Berkeley National Laboratory"/>
            <person name="Steindorff A."/>
            <person name="Hensen N."/>
            <person name="Bonometti L."/>
            <person name="Westerberg I."/>
            <person name="Brannstrom I.O."/>
            <person name="Guillou S."/>
            <person name="Cros-Aarteil S."/>
            <person name="Calhoun S."/>
            <person name="Haridas S."/>
            <person name="Kuo A."/>
            <person name="Mondo S."/>
            <person name="Pangilinan J."/>
            <person name="Riley R."/>
            <person name="Labutti K."/>
            <person name="Andreopoulos B."/>
            <person name="Lipzen A."/>
            <person name="Chen C."/>
            <person name="Yanf M."/>
            <person name="Daum C."/>
            <person name="Ng V."/>
            <person name="Clum A."/>
            <person name="Ohm R."/>
            <person name="Martin F."/>
            <person name="Silar P."/>
            <person name="Natvig D."/>
            <person name="Lalanne C."/>
            <person name="Gautier V."/>
            <person name="Ament-Velasquez S.L."/>
            <person name="Kruys A."/>
            <person name="Hutchinson M.I."/>
            <person name="Powell A.J."/>
            <person name="Barry K."/>
            <person name="Miller A.N."/>
            <person name="Grigoriev I.V."/>
            <person name="Debuchy R."/>
            <person name="Gladieux P."/>
            <person name="Thoren M.H."/>
            <person name="Johannesson H."/>
        </authorList>
    </citation>
    <scope>NUCLEOTIDE SEQUENCE</scope>
    <source>
        <strain evidence="8">CBS 359.72</strain>
    </source>
</reference>
<dbReference type="EMBL" id="MU857619">
    <property type="protein sequence ID" value="KAK4249854.1"/>
    <property type="molecule type" value="Genomic_DNA"/>
</dbReference>
<comment type="cofactor">
    <cofactor evidence="1">
        <name>FAD</name>
        <dbReference type="ChEBI" id="CHEBI:57692"/>
    </cofactor>
</comment>
<dbReference type="Gene3D" id="3.40.462.20">
    <property type="match status" value="1"/>
</dbReference>
<keyword evidence="6" id="KW-0732">Signal</keyword>
<dbReference type="PANTHER" id="PTHR42973">
    <property type="entry name" value="BINDING OXIDOREDUCTASE, PUTATIVE (AFU_ORTHOLOGUE AFUA_1G17690)-RELATED"/>
    <property type="match status" value="1"/>
</dbReference>
<dbReference type="AlphaFoldDB" id="A0AAN7CWT7"/>
<dbReference type="InterPro" id="IPR012951">
    <property type="entry name" value="BBE"/>
</dbReference>
<dbReference type="PANTHER" id="PTHR42973:SF39">
    <property type="entry name" value="FAD-BINDING PCMH-TYPE DOMAIN-CONTAINING PROTEIN"/>
    <property type="match status" value="1"/>
</dbReference>
<dbReference type="Pfam" id="PF01565">
    <property type="entry name" value="FAD_binding_4"/>
    <property type="match status" value="1"/>
</dbReference>
<sequence length="497" mass="53876">MHSLTSLAGGLLGLAAVGQASPYLSFRSSNQTSPLTDCLTKAGVPISEPGTEDYDIDVSSFNLRLPYTPAVVVGANTTDHVRDAVACAAEHGVKATAKCGGHSYASFGLGGEDGHLVIEMSRMNKVVLDAESGVATAEGGTRLGHLAVELWNQGKRAISHGTCPGVGVGGHVLHGGYGMSSHTHGLALDWMVGATVVLANGSVVETSETENPDLFWALRGAGGSMGVVTEFRFNTFEPPENLTYFVGTVQWPTEERALVGLTAVQEFAKTMPAELNMRLYIASRFVNLEGLYYGDKAGLEETLAPLIEKTNATLALAKTVGWLDQLKHYGGSNLDQGHGHEEHENFYSTSLYTKELSDTQLQSFVSYWFHSAKNNTRNWHVQIDLHGGENSAVAAPAADSTSYAHRDYLLMYLLYDRINSGEYPADGHIVMDGFVDVITEGMEREDWGMYINYPNPGLDQESAQVNYWGSHLEKLQAIKKEVDPEDLFYYPQGISPA</sequence>
<dbReference type="PROSITE" id="PS51387">
    <property type="entry name" value="FAD_PCMH"/>
    <property type="match status" value="1"/>
</dbReference>
<dbReference type="InterPro" id="IPR016166">
    <property type="entry name" value="FAD-bd_PCMH"/>
</dbReference>
<evidence type="ECO:0000256" key="6">
    <source>
        <dbReference type="SAM" id="SignalP"/>
    </source>
</evidence>
<keyword evidence="4" id="KW-0274">FAD</keyword>
<proteinExistence type="inferred from homology"/>